<accession>X0U2V0</accession>
<organism evidence="1">
    <name type="scientific">marine sediment metagenome</name>
    <dbReference type="NCBI Taxonomy" id="412755"/>
    <lineage>
        <taxon>unclassified sequences</taxon>
        <taxon>metagenomes</taxon>
        <taxon>ecological metagenomes</taxon>
    </lineage>
</organism>
<evidence type="ECO:0000313" key="1">
    <source>
        <dbReference type="EMBL" id="GAF94727.1"/>
    </source>
</evidence>
<name>X0U2V0_9ZZZZ</name>
<comment type="caution">
    <text evidence="1">The sequence shown here is derived from an EMBL/GenBank/DDBJ whole genome shotgun (WGS) entry which is preliminary data.</text>
</comment>
<feature type="non-terminal residue" evidence="1">
    <location>
        <position position="61"/>
    </location>
</feature>
<gene>
    <name evidence="1" type="ORF">S01H1_21426</name>
</gene>
<sequence length="61" mass="7172">MSHLAVVFVSYLKVPRSRLLEHFEWNREIYELYGGCRGGQKRYGDELRVYVVSDVEHSLPS</sequence>
<proteinExistence type="predicted"/>
<dbReference type="AlphaFoldDB" id="X0U2V0"/>
<protein>
    <submittedName>
        <fullName evidence="1">Uncharacterized protein</fullName>
    </submittedName>
</protein>
<reference evidence="1" key="1">
    <citation type="journal article" date="2014" name="Front. Microbiol.">
        <title>High frequency of phylogenetically diverse reductive dehalogenase-homologous genes in deep subseafloor sedimentary metagenomes.</title>
        <authorList>
            <person name="Kawai M."/>
            <person name="Futagami T."/>
            <person name="Toyoda A."/>
            <person name="Takaki Y."/>
            <person name="Nishi S."/>
            <person name="Hori S."/>
            <person name="Arai W."/>
            <person name="Tsubouchi T."/>
            <person name="Morono Y."/>
            <person name="Uchiyama I."/>
            <person name="Ito T."/>
            <person name="Fujiyama A."/>
            <person name="Inagaki F."/>
            <person name="Takami H."/>
        </authorList>
    </citation>
    <scope>NUCLEOTIDE SEQUENCE</scope>
    <source>
        <strain evidence="1">Expedition CK06-06</strain>
    </source>
</reference>
<dbReference type="EMBL" id="BARS01011877">
    <property type="protein sequence ID" value="GAF94727.1"/>
    <property type="molecule type" value="Genomic_DNA"/>
</dbReference>